<dbReference type="AlphaFoldDB" id="A0A921Z5E5"/>
<reference evidence="2" key="1">
    <citation type="journal article" date="2016" name="Insect Biochem. Mol. Biol.">
        <title>Multifaceted biological insights from a draft genome sequence of the tobacco hornworm moth, Manduca sexta.</title>
        <authorList>
            <person name="Kanost M.R."/>
            <person name="Arrese E.L."/>
            <person name="Cao X."/>
            <person name="Chen Y.R."/>
            <person name="Chellapilla S."/>
            <person name="Goldsmith M.R."/>
            <person name="Grosse-Wilde E."/>
            <person name="Heckel D.G."/>
            <person name="Herndon N."/>
            <person name="Jiang H."/>
            <person name="Papanicolaou A."/>
            <person name="Qu J."/>
            <person name="Soulages J.L."/>
            <person name="Vogel H."/>
            <person name="Walters J."/>
            <person name="Waterhouse R.M."/>
            <person name="Ahn S.J."/>
            <person name="Almeida F.C."/>
            <person name="An C."/>
            <person name="Aqrawi P."/>
            <person name="Bretschneider A."/>
            <person name="Bryant W.B."/>
            <person name="Bucks S."/>
            <person name="Chao H."/>
            <person name="Chevignon G."/>
            <person name="Christen J.M."/>
            <person name="Clarke D.F."/>
            <person name="Dittmer N.T."/>
            <person name="Ferguson L.C.F."/>
            <person name="Garavelou S."/>
            <person name="Gordon K.H.J."/>
            <person name="Gunaratna R.T."/>
            <person name="Han Y."/>
            <person name="Hauser F."/>
            <person name="He Y."/>
            <person name="Heidel-Fischer H."/>
            <person name="Hirsh A."/>
            <person name="Hu Y."/>
            <person name="Jiang H."/>
            <person name="Kalra D."/>
            <person name="Klinner C."/>
            <person name="Konig C."/>
            <person name="Kovar C."/>
            <person name="Kroll A.R."/>
            <person name="Kuwar S.S."/>
            <person name="Lee S.L."/>
            <person name="Lehman R."/>
            <person name="Li K."/>
            <person name="Li Z."/>
            <person name="Liang H."/>
            <person name="Lovelace S."/>
            <person name="Lu Z."/>
            <person name="Mansfield J.H."/>
            <person name="McCulloch K.J."/>
            <person name="Mathew T."/>
            <person name="Morton B."/>
            <person name="Muzny D.M."/>
            <person name="Neunemann D."/>
            <person name="Ongeri F."/>
            <person name="Pauchet Y."/>
            <person name="Pu L.L."/>
            <person name="Pyrousis I."/>
            <person name="Rao X.J."/>
            <person name="Redding A."/>
            <person name="Roesel C."/>
            <person name="Sanchez-Gracia A."/>
            <person name="Schaack S."/>
            <person name="Shukla A."/>
            <person name="Tetreau G."/>
            <person name="Wang Y."/>
            <person name="Xiong G.H."/>
            <person name="Traut W."/>
            <person name="Walsh T.K."/>
            <person name="Worley K.C."/>
            <person name="Wu D."/>
            <person name="Wu W."/>
            <person name="Wu Y.Q."/>
            <person name="Zhang X."/>
            <person name="Zou Z."/>
            <person name="Zucker H."/>
            <person name="Briscoe A.D."/>
            <person name="Burmester T."/>
            <person name="Clem R.J."/>
            <person name="Feyereisen R."/>
            <person name="Grimmelikhuijzen C.J.P."/>
            <person name="Hamodrakas S.J."/>
            <person name="Hansson B.S."/>
            <person name="Huguet E."/>
            <person name="Jermiin L.S."/>
            <person name="Lan Q."/>
            <person name="Lehman H.K."/>
            <person name="Lorenzen M."/>
            <person name="Merzendorfer H."/>
            <person name="Michalopoulos I."/>
            <person name="Morton D.B."/>
            <person name="Muthukrishnan S."/>
            <person name="Oakeshott J.G."/>
            <person name="Palmer W."/>
            <person name="Park Y."/>
            <person name="Passarelli A.L."/>
            <person name="Rozas J."/>
            <person name="Schwartz L.M."/>
            <person name="Smith W."/>
            <person name="Southgate A."/>
            <person name="Vilcinskas A."/>
            <person name="Vogt R."/>
            <person name="Wang P."/>
            <person name="Werren J."/>
            <person name="Yu X.Q."/>
            <person name="Zhou J.J."/>
            <person name="Brown S.J."/>
            <person name="Scherer S.E."/>
            <person name="Richards S."/>
            <person name="Blissard G.W."/>
        </authorList>
    </citation>
    <scope>NUCLEOTIDE SEQUENCE</scope>
</reference>
<keyword evidence="1" id="KW-0812">Transmembrane</keyword>
<feature type="transmembrane region" description="Helical" evidence="1">
    <location>
        <begin position="108"/>
        <end position="131"/>
    </location>
</feature>
<evidence type="ECO:0000256" key="1">
    <source>
        <dbReference type="SAM" id="Phobius"/>
    </source>
</evidence>
<sequence length="298" mass="34646">MQFDPFQILYFGNISSQQKYNPMQKTCKPAMLGRIWQASRRALNLEHSPPQQFAWCQWHKGRQPTRSYIVYRWVLFVVVLSTGIISFVCQRRPIKYEKPVPELNRFKWFIYFTNWGFMLIALQAFLALLVVHRYKAEVSYKLPCDEDEIPMPVSRRTRTPLLCRAYWLTHNVATDLAFVISLIYWTLVHDPKIHEINMMNLMVHGGNSVIMVCELVVTSHPMRMAHALYGAGAGLAYGIFSALYWAAGGTDRFGLHSIYPALDWDRPGIIVLIFCFVCNFNYVLLLTPIPTFVKYLCM</sequence>
<proteinExistence type="predicted"/>
<feature type="transmembrane region" description="Helical" evidence="1">
    <location>
        <begin position="267"/>
        <end position="293"/>
    </location>
</feature>
<keyword evidence="1" id="KW-1133">Transmembrane helix</keyword>
<feature type="transmembrane region" description="Helical" evidence="1">
    <location>
        <begin position="229"/>
        <end position="247"/>
    </location>
</feature>
<dbReference type="InterPro" id="IPR049352">
    <property type="entry name" value="Rost"/>
</dbReference>
<comment type="caution">
    <text evidence="2">The sequence shown here is derived from an EMBL/GenBank/DDBJ whole genome shotgun (WGS) entry which is preliminary data.</text>
</comment>
<name>A0A921Z5E5_MANSE</name>
<dbReference type="GO" id="GO:0016020">
    <property type="term" value="C:membrane"/>
    <property type="evidence" value="ECO:0007669"/>
    <property type="project" value="TreeGrafter"/>
</dbReference>
<gene>
    <name evidence="2" type="ORF">O3G_MSEX006605</name>
</gene>
<accession>A0A921Z5E5</accession>
<protein>
    <submittedName>
        <fullName evidence="2">Uncharacterized protein</fullName>
    </submittedName>
</protein>
<dbReference type="Pfam" id="PF21534">
    <property type="entry name" value="Rost"/>
    <property type="match status" value="1"/>
</dbReference>
<dbReference type="EMBL" id="JH668388">
    <property type="protein sequence ID" value="KAG6450467.1"/>
    <property type="molecule type" value="Genomic_DNA"/>
</dbReference>
<dbReference type="PANTHER" id="PTHR12242">
    <property type="entry name" value="OS02G0130600 PROTEIN-RELATED"/>
    <property type="match status" value="1"/>
</dbReference>
<reference evidence="2" key="2">
    <citation type="submission" date="2020-12" db="EMBL/GenBank/DDBJ databases">
        <authorList>
            <person name="Kanost M."/>
        </authorList>
    </citation>
    <scope>NUCLEOTIDE SEQUENCE</scope>
</reference>
<organism evidence="2 3">
    <name type="scientific">Manduca sexta</name>
    <name type="common">Tobacco hawkmoth</name>
    <name type="synonym">Tobacco hornworm</name>
    <dbReference type="NCBI Taxonomy" id="7130"/>
    <lineage>
        <taxon>Eukaryota</taxon>
        <taxon>Metazoa</taxon>
        <taxon>Ecdysozoa</taxon>
        <taxon>Arthropoda</taxon>
        <taxon>Hexapoda</taxon>
        <taxon>Insecta</taxon>
        <taxon>Pterygota</taxon>
        <taxon>Neoptera</taxon>
        <taxon>Endopterygota</taxon>
        <taxon>Lepidoptera</taxon>
        <taxon>Glossata</taxon>
        <taxon>Ditrysia</taxon>
        <taxon>Bombycoidea</taxon>
        <taxon>Sphingidae</taxon>
        <taxon>Sphinginae</taxon>
        <taxon>Sphingini</taxon>
        <taxon>Manduca</taxon>
    </lineage>
</organism>
<feature type="transmembrane region" description="Helical" evidence="1">
    <location>
        <begin position="165"/>
        <end position="187"/>
    </location>
</feature>
<dbReference type="PANTHER" id="PTHR12242:SF49">
    <property type="entry name" value="HEADBUTT, ISOFORM E"/>
    <property type="match status" value="1"/>
</dbReference>
<keyword evidence="3" id="KW-1185">Reference proteome</keyword>
<dbReference type="Proteomes" id="UP000791440">
    <property type="component" value="Unassembled WGS sequence"/>
</dbReference>
<feature type="transmembrane region" description="Helical" evidence="1">
    <location>
        <begin position="69"/>
        <end position="88"/>
    </location>
</feature>
<keyword evidence="1" id="KW-0472">Membrane</keyword>
<feature type="transmembrane region" description="Helical" evidence="1">
    <location>
        <begin position="199"/>
        <end position="217"/>
    </location>
</feature>
<evidence type="ECO:0000313" key="3">
    <source>
        <dbReference type="Proteomes" id="UP000791440"/>
    </source>
</evidence>
<evidence type="ECO:0000313" key="2">
    <source>
        <dbReference type="EMBL" id="KAG6450467.1"/>
    </source>
</evidence>